<reference evidence="1 2" key="1">
    <citation type="submission" date="2019-08" db="EMBL/GenBank/DDBJ databases">
        <title>Flavobacterium alkalisoli sp. nov., isolated from rhizosphere soil of Suaeda salsa.</title>
        <authorList>
            <person name="Sun J.-Q."/>
            <person name="Xu L."/>
        </authorList>
    </citation>
    <scope>NUCLEOTIDE SEQUENCE [LARGE SCALE GENOMIC DNA]</scope>
    <source>
        <strain evidence="1 2">XS-5</strain>
    </source>
</reference>
<dbReference type="EMBL" id="CP042831">
    <property type="protein sequence ID" value="QEE51041.1"/>
    <property type="molecule type" value="Genomic_DNA"/>
</dbReference>
<dbReference type="KEGG" id="fak:FUA48_16090"/>
<dbReference type="OrthoDB" id="1093916at2"/>
<organism evidence="1 2">
    <name type="scientific">Flavobacterium alkalisoli</name>
    <dbReference type="NCBI Taxonomy" id="2602769"/>
    <lineage>
        <taxon>Bacteria</taxon>
        <taxon>Pseudomonadati</taxon>
        <taxon>Bacteroidota</taxon>
        <taxon>Flavobacteriia</taxon>
        <taxon>Flavobacteriales</taxon>
        <taxon>Flavobacteriaceae</taxon>
        <taxon>Flavobacterium</taxon>
    </lineage>
</organism>
<accession>A0A5B9FXL3</accession>
<evidence type="ECO:0000313" key="1">
    <source>
        <dbReference type="EMBL" id="QEE51041.1"/>
    </source>
</evidence>
<protein>
    <submittedName>
        <fullName evidence="1">Uncharacterized protein</fullName>
    </submittedName>
</protein>
<keyword evidence="2" id="KW-1185">Reference proteome</keyword>
<dbReference type="Proteomes" id="UP000321222">
    <property type="component" value="Chromosome"/>
</dbReference>
<dbReference type="RefSeq" id="WP_147584480.1">
    <property type="nucleotide sequence ID" value="NZ_CP042831.1"/>
</dbReference>
<dbReference type="AlphaFoldDB" id="A0A5B9FXL3"/>
<name>A0A5B9FXL3_9FLAO</name>
<evidence type="ECO:0000313" key="2">
    <source>
        <dbReference type="Proteomes" id="UP000321222"/>
    </source>
</evidence>
<proteinExistence type="predicted"/>
<gene>
    <name evidence="1" type="ORF">FUA48_16090</name>
</gene>
<sequence>MTGTNPQETKIEKAAKAVSLCKSPAITPEQRSAFITAYGADKLRILEVPVSDTGAEYYDVVAIVPDRATMSQYMKYIDINPKKAQEILIKQCVKTHLEEVLADDALFMTTVSLVAELIPIRDGRVKKF</sequence>